<keyword evidence="2" id="KW-1185">Reference proteome</keyword>
<protein>
    <recommendedName>
        <fullName evidence="3">Nucleotidyltransferase</fullName>
    </recommendedName>
</protein>
<dbReference type="RefSeq" id="WP_095654921.1">
    <property type="nucleotide sequence ID" value="NZ_NPOA01000004.1"/>
</dbReference>
<gene>
    <name evidence="1" type="ORF">CIL05_07565</name>
</gene>
<dbReference type="Proteomes" id="UP000218887">
    <property type="component" value="Unassembled WGS sequence"/>
</dbReference>
<dbReference type="EMBL" id="NPOA01000004">
    <property type="protein sequence ID" value="PAV30319.1"/>
    <property type="molecule type" value="Genomic_DNA"/>
</dbReference>
<evidence type="ECO:0000313" key="1">
    <source>
        <dbReference type="EMBL" id="PAV30319.1"/>
    </source>
</evidence>
<accession>A0A2A2IEZ4</accession>
<comment type="caution">
    <text evidence="1">The sequence shown here is derived from an EMBL/GenBank/DDBJ whole genome shotgun (WGS) entry which is preliminary data.</text>
</comment>
<dbReference type="OrthoDB" id="2987080at2"/>
<dbReference type="PANTHER" id="PTHR34817:SF1">
    <property type="entry name" value="NUCLEOTIDYLTRANSFERASE"/>
    <property type="match status" value="1"/>
</dbReference>
<name>A0A2A2IEZ4_9BACI</name>
<proteinExistence type="predicted"/>
<reference evidence="1 2" key="1">
    <citation type="submission" date="2017-08" db="EMBL/GenBank/DDBJ databases">
        <title>Virgibacillus indicus sp. nov. and Virgibacillus profoundi sp. nov, two moderately halophilic bacteria isolated from marine sediment by using the Microfluidic Streak Plate.</title>
        <authorList>
            <person name="Xu B."/>
            <person name="Hu B."/>
            <person name="Wang J."/>
            <person name="Zhu Y."/>
            <person name="Huang L."/>
            <person name="Du W."/>
            <person name="Huang Y."/>
        </authorList>
    </citation>
    <scope>NUCLEOTIDE SEQUENCE [LARGE SCALE GENOMIC DNA]</scope>
    <source>
        <strain evidence="1 2">IO3-P3-H5</strain>
    </source>
</reference>
<sequence>MSKLINNLSEQKEILESQGYSVAYICIYGSQNYNLDIHTDDYQSDIDMKAIIVPTLDDLIQDSKPVSTVVDTEWGQCDIKDIRLYFKTLLKANPAYIETLYTDYYVVDSKFDNEFEQIFNLRDNLVETLKAQMIRAMYGMMKEKEKAMCHPYPTIAHKIEKYKFDGKQTHHILRLWLMMEDYYNHGKNMKECMYPDAKLTELLIDHKLNKLPFETALEDVNDVMKLAKEFKDEVLNNIDENKVDYSVKGDFLKLSQEIIKSRIIEESKGVQYD</sequence>
<organism evidence="1 2">
    <name type="scientific">Virgibacillus profundi</name>
    <dbReference type="NCBI Taxonomy" id="2024555"/>
    <lineage>
        <taxon>Bacteria</taxon>
        <taxon>Bacillati</taxon>
        <taxon>Bacillota</taxon>
        <taxon>Bacilli</taxon>
        <taxon>Bacillales</taxon>
        <taxon>Bacillaceae</taxon>
        <taxon>Virgibacillus</taxon>
    </lineage>
</organism>
<evidence type="ECO:0000313" key="2">
    <source>
        <dbReference type="Proteomes" id="UP000218887"/>
    </source>
</evidence>
<dbReference type="InterPro" id="IPR018775">
    <property type="entry name" value="RlaP"/>
</dbReference>
<dbReference type="PANTHER" id="PTHR34817">
    <property type="entry name" value="NUCLEOTIDYLTRANSFERASE"/>
    <property type="match status" value="1"/>
</dbReference>
<evidence type="ECO:0008006" key="3">
    <source>
        <dbReference type="Google" id="ProtNLM"/>
    </source>
</evidence>
<dbReference type="AlphaFoldDB" id="A0A2A2IEZ4"/>